<organism evidence="1">
    <name type="scientific">Ophidiomyces ophidiicola</name>
    <dbReference type="NCBI Taxonomy" id="1387563"/>
    <lineage>
        <taxon>Eukaryota</taxon>
        <taxon>Fungi</taxon>
        <taxon>Dikarya</taxon>
        <taxon>Ascomycota</taxon>
        <taxon>Pezizomycotina</taxon>
        <taxon>Eurotiomycetes</taxon>
        <taxon>Eurotiomycetidae</taxon>
        <taxon>Onygenales</taxon>
        <taxon>Onygenaceae</taxon>
        <taxon>Ophidiomyces</taxon>
    </lineage>
</organism>
<evidence type="ECO:0000313" key="1">
    <source>
        <dbReference type="EMBL" id="KAI2391796.1"/>
    </source>
</evidence>
<accession>A0ACB8V3H2</accession>
<gene>
    <name evidence="1" type="ORF">LOY88_001023</name>
</gene>
<comment type="caution">
    <text evidence="1">The sequence shown here is derived from an EMBL/GenBank/DDBJ whole genome shotgun (WGS) entry which is preliminary data.</text>
</comment>
<reference evidence="1" key="1">
    <citation type="journal article" date="2022" name="bioRxiv">
        <title>Population genetic analysis of Ophidiomyces ophidiicola, the causative agent of snake fungal disease, indicates recent introductions to the USA.</title>
        <authorList>
            <person name="Ladner J.T."/>
            <person name="Palmer J.M."/>
            <person name="Ettinger C.L."/>
            <person name="Stajich J.E."/>
            <person name="Farrell T.M."/>
            <person name="Glorioso B.M."/>
            <person name="Lawson B."/>
            <person name="Price S.J."/>
            <person name="Stengle A.G."/>
            <person name="Grear D.A."/>
            <person name="Lorch J.M."/>
        </authorList>
    </citation>
    <scope>NUCLEOTIDE SEQUENCE</scope>
    <source>
        <strain evidence="1">NWHC 24266-5</strain>
    </source>
</reference>
<proteinExistence type="predicted"/>
<protein>
    <submittedName>
        <fullName evidence="1">Uncharacterized protein</fullName>
    </submittedName>
</protein>
<name>A0ACB8V3H2_9EURO</name>
<sequence>MDSNGTDPFLQVQTDLLAALNNTRPLFSSYQRIRSLATSANNPELLQAREELEATLHELNADLEDLVDSVRAIENDPYRFGIELDEIERRRRLVEDVGSEIGEMRDALQKTTRRASNTNNSNNNVGAAGGKHGHSALPNPADFDNVHGDEEDGGDHDDDYYAEMEHQRQLELMQEQDEQLDGVFQTVGNLRQQASDMGRELEEQAVILDDVDTLADRVGGKLQSGVRRVGHIIKRNEGIKTSFLYDVELLHRGVDYGVDFAADSGHRAMNLTPPVARSSPTTYGLTHMSL</sequence>
<dbReference type="EMBL" id="JALBCA010000010">
    <property type="protein sequence ID" value="KAI2391796.1"/>
    <property type="molecule type" value="Genomic_DNA"/>
</dbReference>